<dbReference type="InterPro" id="IPR000531">
    <property type="entry name" value="Beta-barrel_TonB"/>
</dbReference>
<sequence length="1256" mass="139699">MNSRKKLRHRGCLKDISEFLDVSRFVKILATVCILLSATLTANAQNQNLKLPSKTVTISEFFTAIEKQTDLLLVYSDVDLNVNSQVSFAQKEGKLKSFMDQFVKAKGIRYEFTTNKYIVLSRSSIQDNKNTSPDGKTIITGTVTDKAGEPLVGATVMQKGTKNGVITNFDGEYTIEAPIGSALIVSYVGYESKEVKATKNARIILDDDSQLLKETVVVGYAVQKKANLTGAVASVDASKQFEGRVISDVGRGLQGAVAGLTVTDPQGEVGSNPKMKIRGAIGSYEGGSSPLILLDNVEIPSLQVVNPDDIESITILKDAASASIYGSKGAFGVVLLTSKKGAKTDKVSFSYTGNFAWENLSKDYDVAGVNGLQYMLDCRAREKDSSHTGHYSYDGLYTGSYFRVSEQSLQMTKDWIEKYGSMGADDPVVYGRDWFYESGRIYGIRPYNIYDYIIRENAPSTKHNITVNGKKGNTTFNIGLGYLSQDGMFSTCTDNFKKYNASVKLETEVNKFLTIRGGMMYSTFNKKYPFLTESGSDGPWIYLYRWSPLMAMGYNEDGEIIRSAQSATMQAASQSQKTNYSSVNMGVTITPLKNWQIKADYTYYNKEYIATLPGSTLSAASYRDTPVVRRDANGNKIYVNNAGQVVSEDTEGAMVSYKLPYMANYNGADKPNLFKRNHENSYSHTLNAYTDYTLRLMDVHDFKFMVGMNLTTYDASSQYTQVTELTNFENPQFAFGTGTWTGGGGASWSSQLGYFGRLNYVYADKYLFEANLRYDGTSKFPTDMRWKWFPSFSAGWRVSEEKFMEWTKPVISSMKVRGSWGSIGDQTVSSSLYIPTMSTGFSSWIGGNGTRVFYVNTPSAISASISWQKIETLGVGVDLRLLNNELGITFDWYQRDTKNMIVPTDGVNTITYGASAPKANNGQLRTKGWELSIDYNHRFANGLGIYGQFNIADNRSVVKKFGDTKNLSDWYVGKEYGEIWGFKVDRLYQWDDFETDANGNLIYRELTAADTDDPNCIGKSSYILKPNADGSKPVYQSYFEGSSFHFGPGDVKYKDVDGDGKLSKGTKTTDDHGDLVKIGNSTPRLEYSFRLGADWKGFDLSLMFQGIGKRKIWGQGPLCIAGYKYSDGCMAAAIADNYWREDHTDAFYPAAMGMGSGNDSYNFMVNDRYILNMAYLRLKNLTFGYTMPYALTSKIGVDKARLYFTAENLLTWDKLRGLPIDPEVETGNTYFGSPQDRTGVGTPTFKTVSIGIQLNF</sequence>
<evidence type="ECO:0000256" key="7">
    <source>
        <dbReference type="ARBA" id="ARBA00023237"/>
    </source>
</evidence>
<comment type="similarity">
    <text evidence="8 9">Belongs to the TonB-dependent receptor family.</text>
</comment>
<dbReference type="InterPro" id="IPR008969">
    <property type="entry name" value="CarboxyPept-like_regulatory"/>
</dbReference>
<dbReference type="Pfam" id="PF07715">
    <property type="entry name" value="Plug"/>
    <property type="match status" value="1"/>
</dbReference>
<comment type="subcellular location">
    <subcellularLocation>
        <location evidence="1 8">Cell outer membrane</location>
        <topology evidence="1 8">Multi-pass membrane protein</topology>
    </subcellularLocation>
</comment>
<evidence type="ECO:0000256" key="3">
    <source>
        <dbReference type="ARBA" id="ARBA00022452"/>
    </source>
</evidence>
<evidence type="ECO:0000256" key="5">
    <source>
        <dbReference type="ARBA" id="ARBA00023077"/>
    </source>
</evidence>
<name>A0A1I0LYN0_9BACT</name>
<evidence type="ECO:0000313" key="13">
    <source>
        <dbReference type="Proteomes" id="UP000199373"/>
    </source>
</evidence>
<accession>A0A1I0LYN0</accession>
<reference evidence="12 13" key="1">
    <citation type="submission" date="2016-10" db="EMBL/GenBank/DDBJ databases">
        <authorList>
            <person name="de Groot N.N."/>
        </authorList>
    </citation>
    <scope>NUCLEOTIDE SEQUENCE [LARGE SCALE GENOMIC DNA]</scope>
    <source>
        <strain evidence="12 13">TC2-24</strain>
    </source>
</reference>
<keyword evidence="13" id="KW-1185">Reference proteome</keyword>
<proteinExistence type="inferred from homology"/>
<gene>
    <name evidence="12" type="ORF">SAMN04487850_0097</name>
</gene>
<feature type="domain" description="TonB-dependent receptor-like beta-barrel" evidence="10">
    <location>
        <begin position="575"/>
        <end position="973"/>
    </location>
</feature>
<dbReference type="NCBIfam" id="TIGR04056">
    <property type="entry name" value="OMP_RagA_SusC"/>
    <property type="match status" value="1"/>
</dbReference>
<keyword evidence="7 8" id="KW-0998">Cell outer membrane</keyword>
<dbReference type="InterPro" id="IPR037066">
    <property type="entry name" value="Plug_dom_sf"/>
</dbReference>
<dbReference type="PROSITE" id="PS52016">
    <property type="entry name" value="TONB_DEPENDENT_REC_3"/>
    <property type="match status" value="1"/>
</dbReference>
<dbReference type="Gene3D" id="2.40.170.20">
    <property type="entry name" value="TonB-dependent receptor, beta-barrel domain"/>
    <property type="match status" value="1"/>
</dbReference>
<dbReference type="InterPro" id="IPR036942">
    <property type="entry name" value="Beta-barrel_TonB_sf"/>
</dbReference>
<dbReference type="GO" id="GO:0009279">
    <property type="term" value="C:cell outer membrane"/>
    <property type="evidence" value="ECO:0007669"/>
    <property type="project" value="UniProtKB-SubCell"/>
</dbReference>
<keyword evidence="4 8" id="KW-0812">Transmembrane</keyword>
<evidence type="ECO:0000256" key="4">
    <source>
        <dbReference type="ARBA" id="ARBA00022692"/>
    </source>
</evidence>
<dbReference type="Pfam" id="PF13715">
    <property type="entry name" value="CarbopepD_reg_2"/>
    <property type="match status" value="1"/>
</dbReference>
<evidence type="ECO:0000256" key="2">
    <source>
        <dbReference type="ARBA" id="ARBA00022448"/>
    </source>
</evidence>
<dbReference type="Gene3D" id="2.60.40.1120">
    <property type="entry name" value="Carboxypeptidase-like, regulatory domain"/>
    <property type="match status" value="1"/>
</dbReference>
<evidence type="ECO:0000259" key="10">
    <source>
        <dbReference type="Pfam" id="PF00593"/>
    </source>
</evidence>
<dbReference type="SUPFAM" id="SSF49464">
    <property type="entry name" value="Carboxypeptidase regulatory domain-like"/>
    <property type="match status" value="1"/>
</dbReference>
<evidence type="ECO:0000313" key="12">
    <source>
        <dbReference type="EMBL" id="SEV80837.1"/>
    </source>
</evidence>
<keyword evidence="5 9" id="KW-0798">TonB box</keyword>
<evidence type="ECO:0000256" key="8">
    <source>
        <dbReference type="PROSITE-ProRule" id="PRU01360"/>
    </source>
</evidence>
<keyword evidence="6 8" id="KW-0472">Membrane</keyword>
<evidence type="ECO:0000256" key="9">
    <source>
        <dbReference type="RuleBase" id="RU003357"/>
    </source>
</evidence>
<dbReference type="SUPFAM" id="SSF56935">
    <property type="entry name" value="Porins"/>
    <property type="match status" value="1"/>
</dbReference>
<dbReference type="RefSeq" id="WP_255397393.1">
    <property type="nucleotide sequence ID" value="NZ_FOIQ01000001.1"/>
</dbReference>
<organism evidence="12 13">
    <name type="scientific">Prevotella aff. ruminicola Tc2-24</name>
    <dbReference type="NCBI Taxonomy" id="81582"/>
    <lineage>
        <taxon>Bacteria</taxon>
        <taxon>Pseudomonadati</taxon>
        <taxon>Bacteroidota</taxon>
        <taxon>Bacteroidia</taxon>
        <taxon>Bacteroidales</taxon>
        <taxon>Prevotellaceae</taxon>
        <taxon>Prevotella</taxon>
    </lineage>
</organism>
<dbReference type="InterPro" id="IPR023997">
    <property type="entry name" value="TonB-dep_OMP_SusC/RagA_CS"/>
</dbReference>
<keyword evidence="3 8" id="KW-1134">Transmembrane beta strand</keyword>
<evidence type="ECO:0000256" key="6">
    <source>
        <dbReference type="ARBA" id="ARBA00023136"/>
    </source>
</evidence>
<dbReference type="EMBL" id="FOIQ01000001">
    <property type="protein sequence ID" value="SEV80837.1"/>
    <property type="molecule type" value="Genomic_DNA"/>
</dbReference>
<evidence type="ECO:0000256" key="1">
    <source>
        <dbReference type="ARBA" id="ARBA00004571"/>
    </source>
</evidence>
<protein>
    <submittedName>
        <fullName evidence="12">TonB-linked outer membrane protein, SusC/RagA family</fullName>
    </submittedName>
</protein>
<dbReference type="Pfam" id="PF00593">
    <property type="entry name" value="TonB_dep_Rec_b-barrel"/>
    <property type="match status" value="1"/>
</dbReference>
<dbReference type="InterPro" id="IPR039426">
    <property type="entry name" value="TonB-dep_rcpt-like"/>
</dbReference>
<dbReference type="Gene3D" id="2.170.130.10">
    <property type="entry name" value="TonB-dependent receptor, plug domain"/>
    <property type="match status" value="1"/>
</dbReference>
<dbReference type="InterPro" id="IPR012910">
    <property type="entry name" value="Plug_dom"/>
</dbReference>
<keyword evidence="2 8" id="KW-0813">Transport</keyword>
<dbReference type="NCBIfam" id="TIGR04057">
    <property type="entry name" value="SusC_RagA_signa"/>
    <property type="match status" value="1"/>
</dbReference>
<evidence type="ECO:0000259" key="11">
    <source>
        <dbReference type="Pfam" id="PF07715"/>
    </source>
</evidence>
<dbReference type="AlphaFoldDB" id="A0A1I0LYN0"/>
<dbReference type="InterPro" id="IPR023996">
    <property type="entry name" value="TonB-dep_OMP_SusC/RagA"/>
</dbReference>
<dbReference type="Proteomes" id="UP000199373">
    <property type="component" value="Unassembled WGS sequence"/>
</dbReference>
<feature type="domain" description="TonB-dependent receptor plug" evidence="11">
    <location>
        <begin position="227"/>
        <end position="333"/>
    </location>
</feature>